<dbReference type="GO" id="GO:0007342">
    <property type="term" value="P:fusion of sperm to egg plasma membrane involved in single fertilization"/>
    <property type="evidence" value="ECO:0007669"/>
    <property type="project" value="InterPro"/>
</dbReference>
<name>A0A484GTF8_SOUCH</name>
<proteinExistence type="predicted"/>
<keyword evidence="3" id="KW-1185">Reference proteome</keyword>
<keyword evidence="1" id="KW-0472">Membrane</keyword>
<comment type="caution">
    <text evidence="2">The sequence shown here is derived from an EMBL/GenBank/DDBJ whole genome shotgun (WGS) entry which is preliminary data.</text>
</comment>
<keyword evidence="1" id="KW-0812">Transmembrane</keyword>
<evidence type="ECO:0000313" key="3">
    <source>
        <dbReference type="Proteomes" id="UP000295264"/>
    </source>
</evidence>
<dbReference type="EMBL" id="QWLN02004660">
    <property type="protein sequence ID" value="TEA38829.1"/>
    <property type="molecule type" value="Genomic_DNA"/>
</dbReference>
<gene>
    <name evidence="2" type="ORF">DBR06_SOUSAS610200</name>
</gene>
<reference evidence="2 3" key="1">
    <citation type="journal article" date="2018" name="Genomics">
        <title>Molecular footprints of inshore aquatic adaptation in Indo-Pacific humpback dolphin (Sousa chinensis).</title>
        <authorList>
            <person name="Ming Y."/>
            <person name="Jian J."/>
            <person name="Yu F."/>
            <person name="Yu X."/>
            <person name="Wang J."/>
            <person name="Liu W."/>
        </authorList>
    </citation>
    <scope>NUCLEOTIDE SEQUENCE [LARGE SCALE GENOMIC DNA]</scope>
    <source>
        <strain evidence="2">MY-2018</strain>
        <tissue evidence="2">Skin</tissue>
    </source>
</reference>
<dbReference type="Proteomes" id="UP000295264">
    <property type="component" value="Unassembled WGS sequence"/>
</dbReference>
<feature type="transmembrane region" description="Helical" evidence="1">
    <location>
        <begin position="241"/>
        <end position="260"/>
    </location>
</feature>
<accession>A0A484GTF8</accession>
<dbReference type="Pfam" id="PF17672">
    <property type="entry name" value="FIMP"/>
    <property type="match status" value="2"/>
</dbReference>
<dbReference type="PANTHER" id="PTHR38648:SF1">
    <property type="entry name" value="FERTILIZATION-INFLUENCING MEMBRANE PROTEIN"/>
    <property type="match status" value="1"/>
</dbReference>
<evidence type="ECO:0000313" key="2">
    <source>
        <dbReference type="EMBL" id="TEA38829.1"/>
    </source>
</evidence>
<keyword evidence="1" id="KW-1133">Transmembrane helix</keyword>
<organism evidence="2 3">
    <name type="scientific">Sousa chinensis</name>
    <name type="common">Indo-pacific humpbacked dolphin</name>
    <name type="synonym">Steno chinensis</name>
    <dbReference type="NCBI Taxonomy" id="103600"/>
    <lineage>
        <taxon>Eukaryota</taxon>
        <taxon>Metazoa</taxon>
        <taxon>Chordata</taxon>
        <taxon>Craniata</taxon>
        <taxon>Vertebrata</taxon>
        <taxon>Euteleostomi</taxon>
        <taxon>Mammalia</taxon>
        <taxon>Eutheria</taxon>
        <taxon>Laurasiatheria</taxon>
        <taxon>Artiodactyla</taxon>
        <taxon>Whippomorpha</taxon>
        <taxon>Cetacea</taxon>
        <taxon>Odontoceti</taxon>
        <taxon>Delphinidae</taxon>
        <taxon>Sousa</taxon>
    </lineage>
</organism>
<dbReference type="AlphaFoldDB" id="A0A484GTF8"/>
<evidence type="ECO:0000256" key="1">
    <source>
        <dbReference type="SAM" id="Phobius"/>
    </source>
</evidence>
<dbReference type="PANTHER" id="PTHR38648">
    <property type="entry name" value="RIKEN CDNA 4930451I11 GENE"/>
    <property type="match status" value="1"/>
</dbReference>
<sequence>MALGGDITEPSPHHWSGRVMRPWQWAQVWMWLAGLGTVESGGKLSWEQWEGGRLGCGVPAPERLGGQAWAFLFALHASLPSSLFGVGPLMESSADPQEVPGTKSRPSTAVLGLCGLARPWVCLSLLGGGHGSVWLFHRLCSGSPAPILENAKALARGAESPLFLDRPDFFDYPDSDQARLLALAQFIGERPVIFVNSGMTQLEKGLPSLTGPGGQLPLALRLEVSPGPLPQPHCLAGSDSMLFHHILVGALVVAFIFLLFQFCTHM</sequence>
<protein>
    <submittedName>
        <fullName evidence="2">Uncharacterized protein</fullName>
    </submittedName>
</protein>
<dbReference type="InterPro" id="IPR038813">
    <property type="entry name" value="FIMP"/>
</dbReference>